<proteinExistence type="predicted"/>
<reference evidence="2 3" key="2">
    <citation type="journal article" date="2018" name="Int. J. Syst. Evol. Microbiol.">
        <title>Burkholderia insecticola sp. nov., a gut symbiotic bacterium of the bean bug Riptortus pedestris.</title>
        <authorList>
            <person name="Takeshita K."/>
            <person name="Tamaki H."/>
            <person name="Ohbayashi T."/>
            <person name="Meng X.-Y."/>
            <person name="Sone T."/>
            <person name="Mitani Y."/>
            <person name="Peeters C."/>
            <person name="Kikuchi Y."/>
            <person name="Vandamme P."/>
        </authorList>
    </citation>
    <scope>NUCLEOTIDE SEQUENCE [LARGE SCALE GENOMIC DNA]</scope>
    <source>
        <strain evidence="2">RPE64</strain>
    </source>
</reference>
<gene>
    <name evidence="2" type="ORF">BRPE64_ACDS28820</name>
</gene>
<dbReference type="EMBL" id="AP013058">
    <property type="protein sequence ID" value="BAN24636.1"/>
    <property type="molecule type" value="Genomic_DNA"/>
</dbReference>
<accession>R4WZ17</accession>
<feature type="compositionally biased region" description="Basic and acidic residues" evidence="1">
    <location>
        <begin position="32"/>
        <end position="51"/>
    </location>
</feature>
<evidence type="ECO:0000313" key="3">
    <source>
        <dbReference type="Proteomes" id="UP000013966"/>
    </source>
</evidence>
<name>R4WZ17_9BURK</name>
<dbReference type="AlphaFoldDB" id="R4WZ17"/>
<evidence type="ECO:0000256" key="1">
    <source>
        <dbReference type="SAM" id="MobiDB-lite"/>
    </source>
</evidence>
<organism evidence="2 3">
    <name type="scientific">Caballeronia insecticola</name>
    <dbReference type="NCBI Taxonomy" id="758793"/>
    <lineage>
        <taxon>Bacteria</taxon>
        <taxon>Pseudomonadati</taxon>
        <taxon>Pseudomonadota</taxon>
        <taxon>Betaproteobacteria</taxon>
        <taxon>Burkholderiales</taxon>
        <taxon>Burkholderiaceae</taxon>
        <taxon>Caballeronia</taxon>
    </lineage>
</organism>
<reference evidence="2 3" key="1">
    <citation type="journal article" date="2013" name="Genome Announc.">
        <title>Complete Genome Sequence of Burkholderia sp. Strain RPE64, Bacterial Symbiont of the Bean Bug Riptortus pedestris.</title>
        <authorList>
            <person name="Shibata T.F."/>
            <person name="Maeda T."/>
            <person name="Nikoh N."/>
            <person name="Yamaguchi K."/>
            <person name="Oshima K."/>
            <person name="Hattori M."/>
            <person name="Nishiyama T."/>
            <person name="Hasebe M."/>
            <person name="Fukatsu T."/>
            <person name="Kikuchi Y."/>
            <person name="Shigenobu S."/>
        </authorList>
    </citation>
    <scope>NUCLEOTIDE SEQUENCE [LARGE SCALE GENOMIC DNA]</scope>
</reference>
<feature type="region of interest" description="Disordered" evidence="1">
    <location>
        <begin position="27"/>
        <end position="51"/>
    </location>
</feature>
<evidence type="ECO:0000313" key="2">
    <source>
        <dbReference type="EMBL" id="BAN24636.1"/>
    </source>
</evidence>
<dbReference type="KEGG" id="buo:BRPE64_ACDS28820"/>
<protein>
    <submittedName>
        <fullName evidence="2">Uncharacterized protein</fullName>
    </submittedName>
</protein>
<dbReference type="HOGENOM" id="CLU_3096505_0_0_4"/>
<dbReference type="Proteomes" id="UP000013966">
    <property type="component" value="Chromosome 1"/>
</dbReference>
<sequence>MTLADARSVAQKKVPILAAINSREIATKSSHRRDLDSRRIRQDELRDKPRY</sequence>
<keyword evidence="3" id="KW-1185">Reference proteome</keyword>